<dbReference type="EMBL" id="GFPF01001664">
    <property type="protein sequence ID" value="MAA12810.1"/>
    <property type="molecule type" value="Transcribed_RNA"/>
</dbReference>
<feature type="compositionally biased region" description="Polar residues" evidence="1">
    <location>
        <begin position="126"/>
        <end position="137"/>
    </location>
</feature>
<feature type="region of interest" description="Disordered" evidence="1">
    <location>
        <begin position="1"/>
        <end position="22"/>
    </location>
</feature>
<evidence type="ECO:0000256" key="1">
    <source>
        <dbReference type="SAM" id="MobiDB-lite"/>
    </source>
</evidence>
<sequence length="137" mass="14845">MGRKLENAANSTRAAGVSSAKRNLRVRNKRMMKAACFMAATCVHGPLYPQLVSQARPSLQLLSLSSFTGTTLLLLLKVYHNPACTDHSLVCRSYACSIHGHHLSLSLCPSTEPGTNLATRGKKKQNSLTADHSQNRA</sequence>
<proteinExistence type="predicted"/>
<accession>A0A224YGB7</accession>
<feature type="region of interest" description="Disordered" evidence="1">
    <location>
        <begin position="114"/>
        <end position="137"/>
    </location>
</feature>
<dbReference type="AlphaFoldDB" id="A0A224YGB7"/>
<evidence type="ECO:0000313" key="2">
    <source>
        <dbReference type="EMBL" id="MAA12810.1"/>
    </source>
</evidence>
<name>A0A224YGB7_9ACAR</name>
<organism evidence="2">
    <name type="scientific">Rhipicephalus zambeziensis</name>
    <dbReference type="NCBI Taxonomy" id="60191"/>
    <lineage>
        <taxon>Eukaryota</taxon>
        <taxon>Metazoa</taxon>
        <taxon>Ecdysozoa</taxon>
        <taxon>Arthropoda</taxon>
        <taxon>Chelicerata</taxon>
        <taxon>Arachnida</taxon>
        <taxon>Acari</taxon>
        <taxon>Parasitiformes</taxon>
        <taxon>Ixodida</taxon>
        <taxon>Ixodoidea</taxon>
        <taxon>Ixodidae</taxon>
        <taxon>Rhipicephalinae</taxon>
        <taxon>Rhipicephalus</taxon>
        <taxon>Rhipicephalus</taxon>
    </lineage>
</organism>
<protein>
    <submittedName>
        <fullName evidence="2">Uncharacterized protein</fullName>
    </submittedName>
</protein>
<reference evidence="2" key="1">
    <citation type="journal article" date="2017" name="Parasit. Vectors">
        <title>Sialotranscriptomics of Rhipicephalus zambeziensis reveals intricate expression profiles of secretory proteins and suggests tight temporal transcriptional regulation during blood-feeding.</title>
        <authorList>
            <person name="de Castro M.H."/>
            <person name="de Klerk D."/>
            <person name="Pienaar R."/>
            <person name="Rees D.J.G."/>
            <person name="Mans B.J."/>
        </authorList>
    </citation>
    <scope>NUCLEOTIDE SEQUENCE</scope>
    <source>
        <tissue evidence="2">Salivary glands</tissue>
    </source>
</reference>